<reference evidence="2" key="1">
    <citation type="submission" date="2013-07" db="EMBL/GenBank/DDBJ databases">
        <title>The Genome Sequence of Cryptococcus dejecticola CBS10117.</title>
        <authorList>
            <consortium name="The Broad Institute Genome Sequencing Platform"/>
            <person name="Cuomo C."/>
            <person name="Litvintseva A."/>
            <person name="Chen Y."/>
            <person name="Heitman J."/>
            <person name="Sun S."/>
            <person name="Springer D."/>
            <person name="Dromer F."/>
            <person name="Young S.K."/>
            <person name="Zeng Q."/>
            <person name="Gargeya S."/>
            <person name="Fitzgerald M."/>
            <person name="Abouelleil A."/>
            <person name="Alvarado L."/>
            <person name="Berlin A.M."/>
            <person name="Chapman S.B."/>
            <person name="Dewar J."/>
            <person name="Goldberg J."/>
            <person name="Griggs A."/>
            <person name="Gujja S."/>
            <person name="Hansen M."/>
            <person name="Howarth C."/>
            <person name="Imamovic A."/>
            <person name="Larimer J."/>
            <person name="McCowan C."/>
            <person name="Murphy C."/>
            <person name="Pearson M."/>
            <person name="Priest M."/>
            <person name="Roberts A."/>
            <person name="Saif S."/>
            <person name="Shea T."/>
            <person name="Sykes S."/>
            <person name="Wortman J."/>
            <person name="Nusbaum C."/>
            <person name="Birren B."/>
        </authorList>
    </citation>
    <scope>NUCLEOTIDE SEQUENCE [LARGE SCALE GENOMIC DNA]</scope>
    <source>
        <strain evidence="2">CBS 10117</strain>
    </source>
</reference>
<dbReference type="VEuPathDB" id="FungiDB:I303_07975"/>
<feature type="region of interest" description="Disordered" evidence="1">
    <location>
        <begin position="193"/>
        <end position="228"/>
    </location>
</feature>
<dbReference type="EMBL" id="KI894036">
    <property type="protein sequence ID" value="OBR82061.1"/>
    <property type="molecule type" value="Genomic_DNA"/>
</dbReference>
<accession>A0A1A5ZW71</accession>
<sequence>MSTDGCFMTAGFQYTIETCDDAWEHPANAVHGYWQPSRDTSSQANLSPLDAGYRTTGSWPSPVPSSSTYSQAADKTNMSAEESKAERKARRRARQRESARASYRRKKEQLEALEVAAKEREEREAKARSMEMEERHKAAEQSLREIIRSQFEEIKNQILRSGATGTDIATGQLTKLRKSELIRIIEKQRRIISRSSQATDNDDRRDRPATFNRSEVDGLGTETSHDNEDDFNFAEASLRPSGSPGHLLLAQPWEQPADMFSTQPTFASDLSGELSNDGKDTYMYRESFQRW</sequence>
<proteinExistence type="predicted"/>
<organism evidence="2">
    <name type="scientific">Kwoniella dejecticola CBS 10117</name>
    <dbReference type="NCBI Taxonomy" id="1296121"/>
    <lineage>
        <taxon>Eukaryota</taxon>
        <taxon>Fungi</taxon>
        <taxon>Dikarya</taxon>
        <taxon>Basidiomycota</taxon>
        <taxon>Agaricomycotina</taxon>
        <taxon>Tremellomycetes</taxon>
        <taxon>Tremellales</taxon>
        <taxon>Cryptococcaceae</taxon>
        <taxon>Kwoniella</taxon>
    </lineage>
</organism>
<evidence type="ECO:0008006" key="3">
    <source>
        <dbReference type="Google" id="ProtNLM"/>
    </source>
</evidence>
<evidence type="ECO:0000313" key="2">
    <source>
        <dbReference type="EMBL" id="OBR82061.1"/>
    </source>
</evidence>
<protein>
    <recommendedName>
        <fullName evidence="3">BZIP domain-containing protein</fullName>
    </recommendedName>
</protein>
<gene>
    <name evidence="2" type="ORF">I303_07975</name>
</gene>
<feature type="region of interest" description="Disordered" evidence="1">
    <location>
        <begin position="34"/>
        <end position="105"/>
    </location>
</feature>
<evidence type="ECO:0000256" key="1">
    <source>
        <dbReference type="SAM" id="MobiDB-lite"/>
    </source>
</evidence>
<feature type="compositionally biased region" description="Polar residues" evidence="1">
    <location>
        <begin position="55"/>
        <end position="78"/>
    </location>
</feature>
<name>A0A1A5ZW71_9TREE</name>
<feature type="compositionally biased region" description="Polar residues" evidence="1">
    <location>
        <begin position="37"/>
        <end position="46"/>
    </location>
</feature>
<dbReference type="AlphaFoldDB" id="A0A1A5ZW71"/>